<dbReference type="PROSITE" id="PS50294">
    <property type="entry name" value="WD_REPEATS_REGION"/>
    <property type="match status" value="1"/>
</dbReference>
<organism evidence="3 4">
    <name type="scientific">Candidatus Argoarchaeum ethanivorans</name>
    <dbReference type="NCBI Taxonomy" id="2608793"/>
    <lineage>
        <taxon>Archaea</taxon>
        <taxon>Methanobacteriati</taxon>
        <taxon>Methanobacteriota</taxon>
        <taxon>Stenosarchaea group</taxon>
        <taxon>Methanomicrobia</taxon>
        <taxon>Methanosarcinales</taxon>
        <taxon>Methanosarcinales incertae sedis</taxon>
        <taxon>GOM Arc I cluster</taxon>
        <taxon>Candidatus Argoarchaeum</taxon>
    </lineage>
</organism>
<reference evidence="3" key="1">
    <citation type="submission" date="2020-10" db="EMBL/GenBank/DDBJ databases">
        <authorList>
            <person name="Hahn C.J."/>
            <person name="Laso-Perez R."/>
            <person name="Vulcano F."/>
            <person name="Vaziourakis K.-M."/>
            <person name="Stokke R."/>
            <person name="Steen I.H."/>
            <person name="Teske A."/>
            <person name="Boetius A."/>
            <person name="Liebeke M."/>
            <person name="Amann R."/>
            <person name="Knittel K."/>
        </authorList>
    </citation>
    <scope>NUCLEOTIDE SEQUENCE</scope>
    <source>
        <strain evidence="3">Gfbio:e3339647-f889-4370-9287-4fb5cb688e4c:AG392M11_GoMArc1</strain>
    </source>
</reference>
<dbReference type="PROSITE" id="PS00678">
    <property type="entry name" value="WD_REPEATS_1"/>
    <property type="match status" value="1"/>
</dbReference>
<keyword evidence="1" id="KW-0853">WD repeat</keyword>
<evidence type="ECO:0000256" key="2">
    <source>
        <dbReference type="ARBA" id="ARBA00022737"/>
    </source>
</evidence>
<proteinExistence type="predicted"/>
<dbReference type="InterPro" id="IPR001680">
    <property type="entry name" value="WD40_rpt"/>
</dbReference>
<dbReference type="Gene3D" id="2.130.10.10">
    <property type="entry name" value="YVTN repeat-like/Quinoprotein amine dehydrogenase"/>
    <property type="match status" value="1"/>
</dbReference>
<name>A0A811T9Q0_9EURY</name>
<dbReference type="SMART" id="SM00320">
    <property type="entry name" value="WD40"/>
    <property type="match status" value="2"/>
</dbReference>
<dbReference type="PANTHER" id="PTHR19879:SF9">
    <property type="entry name" value="TRANSCRIPTION INITIATION FACTOR TFIID SUBUNIT 5"/>
    <property type="match status" value="1"/>
</dbReference>
<dbReference type="InterPro" id="IPR019775">
    <property type="entry name" value="WD40_repeat_CS"/>
</dbReference>
<protein>
    <submittedName>
        <fullName evidence="3">WD domain, G-beta repeat</fullName>
    </submittedName>
</protein>
<sequence>MIRTLKGHTDWVNAVAVTPDGRYAISGSWDRTLKVWDIGSGEVIASFNEDGPLHSCVISPNGRTIVAGDASGAVHFLRLRVAG</sequence>
<accession>A0A811T9Q0</accession>
<dbReference type="EMBL" id="CAJHIQ010000011">
    <property type="protein sequence ID" value="CAD6492343.1"/>
    <property type="molecule type" value="Genomic_DNA"/>
</dbReference>
<dbReference type="Proteomes" id="UP000639006">
    <property type="component" value="Unassembled WGS sequence"/>
</dbReference>
<gene>
    <name evidence="3" type="ORF">DIAAKJNI_00278</name>
</gene>
<dbReference type="Pfam" id="PF00400">
    <property type="entry name" value="WD40"/>
    <property type="match status" value="2"/>
</dbReference>
<evidence type="ECO:0000256" key="1">
    <source>
        <dbReference type="ARBA" id="ARBA00022574"/>
    </source>
</evidence>
<dbReference type="PROSITE" id="PS50082">
    <property type="entry name" value="WD_REPEATS_2"/>
    <property type="match status" value="1"/>
</dbReference>
<dbReference type="InterPro" id="IPR036322">
    <property type="entry name" value="WD40_repeat_dom_sf"/>
</dbReference>
<dbReference type="SUPFAM" id="SSF50978">
    <property type="entry name" value="WD40 repeat-like"/>
    <property type="match status" value="1"/>
</dbReference>
<keyword evidence="2" id="KW-0677">Repeat</keyword>
<comment type="caution">
    <text evidence="3">The sequence shown here is derived from an EMBL/GenBank/DDBJ whole genome shotgun (WGS) entry which is preliminary data.</text>
</comment>
<dbReference type="InterPro" id="IPR015943">
    <property type="entry name" value="WD40/YVTN_repeat-like_dom_sf"/>
</dbReference>
<evidence type="ECO:0000313" key="4">
    <source>
        <dbReference type="Proteomes" id="UP000639006"/>
    </source>
</evidence>
<evidence type="ECO:0000313" key="3">
    <source>
        <dbReference type="EMBL" id="CAD6492343.1"/>
    </source>
</evidence>
<dbReference type="AlphaFoldDB" id="A0A811T9Q0"/>
<dbReference type="PANTHER" id="PTHR19879">
    <property type="entry name" value="TRANSCRIPTION INITIATION FACTOR TFIID"/>
    <property type="match status" value="1"/>
</dbReference>